<evidence type="ECO:0000256" key="1">
    <source>
        <dbReference type="ARBA" id="ARBA00022630"/>
    </source>
</evidence>
<comment type="caution">
    <text evidence="8">The sequence shown here is derived from an EMBL/GenBank/DDBJ whole genome shotgun (WGS) entry which is preliminary data.</text>
</comment>
<comment type="similarity">
    <text evidence="6">Belongs to the azoreductase type 1 family.</text>
</comment>
<comment type="catalytic activity">
    <reaction evidence="6">
        <text>2 a quinone + NADH + H(+) = 2 a 1,4-benzosemiquinone + NAD(+)</text>
        <dbReference type="Rhea" id="RHEA:65952"/>
        <dbReference type="ChEBI" id="CHEBI:15378"/>
        <dbReference type="ChEBI" id="CHEBI:57540"/>
        <dbReference type="ChEBI" id="CHEBI:57945"/>
        <dbReference type="ChEBI" id="CHEBI:132124"/>
        <dbReference type="ChEBI" id="CHEBI:134225"/>
    </reaction>
</comment>
<accession>A0ABU7YZQ3</accession>
<evidence type="ECO:0000313" key="8">
    <source>
        <dbReference type="EMBL" id="MEG3184450.1"/>
    </source>
</evidence>
<evidence type="ECO:0000256" key="3">
    <source>
        <dbReference type="ARBA" id="ARBA00023002"/>
    </source>
</evidence>
<dbReference type="InterPro" id="IPR029039">
    <property type="entry name" value="Flavoprotein-like_sf"/>
</dbReference>
<dbReference type="HAMAP" id="MF_01216">
    <property type="entry name" value="Azoreductase_type1"/>
    <property type="match status" value="1"/>
</dbReference>
<proteinExistence type="inferred from homology"/>
<organism evidence="8 9">
    <name type="scientific">Novilysobacter erysipheiresistens</name>
    <dbReference type="NCBI Taxonomy" id="1749332"/>
    <lineage>
        <taxon>Bacteria</taxon>
        <taxon>Pseudomonadati</taxon>
        <taxon>Pseudomonadota</taxon>
        <taxon>Gammaproteobacteria</taxon>
        <taxon>Lysobacterales</taxon>
        <taxon>Lysobacteraceae</taxon>
        <taxon>Novilysobacter</taxon>
    </lineage>
</organism>
<evidence type="ECO:0000256" key="2">
    <source>
        <dbReference type="ARBA" id="ARBA00022643"/>
    </source>
</evidence>
<protein>
    <recommendedName>
        <fullName evidence="6">FMN dependent NADH:quinone oxidoreductase</fullName>
        <ecNumber evidence="6">1.6.5.-</ecNumber>
    </recommendedName>
    <alternativeName>
        <fullName evidence="6">Azo-dye reductase</fullName>
    </alternativeName>
    <alternativeName>
        <fullName evidence="6">FMN-dependent NADH-azo compound oxidoreductase</fullName>
    </alternativeName>
    <alternativeName>
        <fullName evidence="6">FMN-dependent NADH-azoreductase</fullName>
        <ecNumber evidence="6">1.7.1.17</ecNumber>
    </alternativeName>
</protein>
<gene>
    <name evidence="6" type="primary">azoR</name>
    <name evidence="8" type="ORF">SNE34_10565</name>
</gene>
<dbReference type="SUPFAM" id="SSF52218">
    <property type="entry name" value="Flavoproteins"/>
    <property type="match status" value="1"/>
</dbReference>
<feature type="domain" description="Flavodoxin-like fold" evidence="7">
    <location>
        <begin position="17"/>
        <end position="213"/>
    </location>
</feature>
<sequence length="234" mass="26046">MLRLLHIDSSARHGLSGSQAHGSHTRRLSARFISRWNLQRPQDPVAYRDVALEPPLPVDGRWVHAAFTPPTRREQWMREVLAQSDALVDELLAADLVVIGVPMYNFGMPSTLKAWIDNIVRVGRTFGFDRSRAGEPYWPMLAGMDKRLVLLSSRGDYGYEPGERLAAINHVEAGVMAPLNYIGIDAVERIAIEYDEFSDERLHASIAAAEARVDALAERLMRDMCGAGRVPGTA</sequence>
<dbReference type="Pfam" id="PF02525">
    <property type="entry name" value="Flavodoxin_2"/>
    <property type="match status" value="1"/>
</dbReference>
<evidence type="ECO:0000313" key="9">
    <source>
        <dbReference type="Proteomes" id="UP001355056"/>
    </source>
</evidence>
<evidence type="ECO:0000256" key="6">
    <source>
        <dbReference type="HAMAP-Rule" id="MF_01216"/>
    </source>
</evidence>
<evidence type="ECO:0000256" key="4">
    <source>
        <dbReference type="ARBA" id="ARBA00023027"/>
    </source>
</evidence>
<evidence type="ECO:0000259" key="7">
    <source>
        <dbReference type="Pfam" id="PF02525"/>
    </source>
</evidence>
<keyword evidence="3 6" id="KW-0560">Oxidoreductase</keyword>
<dbReference type="InterPro" id="IPR023048">
    <property type="entry name" value="NADH:quinone_OxRdtase_FMN_depd"/>
</dbReference>
<dbReference type="InterPro" id="IPR003680">
    <property type="entry name" value="Flavodoxin_fold"/>
</dbReference>
<keyword evidence="1 6" id="KW-0285">Flavoprotein</keyword>
<reference evidence="8 9" key="1">
    <citation type="journal article" date="2016" name="Int. J. Syst. Evol. Microbiol.">
        <title>Lysobacter erysipheiresistens sp. nov., an antagonist of powdery mildew, isolated from tobacco-cultivated soil.</title>
        <authorList>
            <person name="Xie B."/>
            <person name="Li T."/>
            <person name="Lin X."/>
            <person name="Wang C.J."/>
            <person name="Chen Y.J."/>
            <person name="Liu W.J."/>
            <person name="Zhao Z.W."/>
        </authorList>
    </citation>
    <scope>NUCLEOTIDE SEQUENCE [LARGE SCALE GENOMIC DNA]</scope>
    <source>
        <strain evidence="8 9">RS-LYSO-3</strain>
    </source>
</reference>
<comment type="function">
    <text evidence="6">Quinone reductase that provides resistance to thiol-specific stress caused by electrophilic quinones.</text>
</comment>
<comment type="caution">
    <text evidence="6">Lacks conserved residue(s) required for the propagation of feature annotation.</text>
</comment>
<comment type="cofactor">
    <cofactor evidence="6">
        <name>FMN</name>
        <dbReference type="ChEBI" id="CHEBI:58210"/>
    </cofactor>
    <text evidence="6">Binds 1 FMN per subunit.</text>
</comment>
<name>A0ABU7YZQ3_9GAMM</name>
<feature type="binding site" evidence="6">
    <location>
        <begin position="103"/>
        <end position="106"/>
    </location>
    <ligand>
        <name>FMN</name>
        <dbReference type="ChEBI" id="CHEBI:58210"/>
    </ligand>
</feature>
<dbReference type="PANTHER" id="PTHR43741">
    <property type="entry name" value="FMN-DEPENDENT NADH-AZOREDUCTASE 1"/>
    <property type="match status" value="1"/>
</dbReference>
<evidence type="ECO:0000256" key="5">
    <source>
        <dbReference type="ARBA" id="ARBA00048542"/>
    </source>
</evidence>
<comment type="subunit">
    <text evidence="6">Homodimer.</text>
</comment>
<dbReference type="EMBL" id="JAXGFP010000005">
    <property type="protein sequence ID" value="MEG3184450.1"/>
    <property type="molecule type" value="Genomic_DNA"/>
</dbReference>
<dbReference type="EC" id="1.6.5.-" evidence="6"/>
<dbReference type="Gene3D" id="3.40.50.360">
    <property type="match status" value="1"/>
</dbReference>
<dbReference type="EC" id="1.7.1.17" evidence="6"/>
<dbReference type="InterPro" id="IPR050104">
    <property type="entry name" value="FMN-dep_NADH:Q_OxRdtase_AzoR1"/>
</dbReference>
<keyword evidence="4 6" id="KW-0520">NAD</keyword>
<comment type="catalytic activity">
    <reaction evidence="5">
        <text>N,N-dimethyl-1,4-phenylenediamine + anthranilate + 2 NAD(+) = 2-(4-dimethylaminophenyl)diazenylbenzoate + 2 NADH + 2 H(+)</text>
        <dbReference type="Rhea" id="RHEA:55872"/>
        <dbReference type="ChEBI" id="CHEBI:15378"/>
        <dbReference type="ChEBI" id="CHEBI:15783"/>
        <dbReference type="ChEBI" id="CHEBI:16567"/>
        <dbReference type="ChEBI" id="CHEBI:57540"/>
        <dbReference type="ChEBI" id="CHEBI:57945"/>
        <dbReference type="ChEBI" id="CHEBI:71579"/>
        <dbReference type="EC" id="1.7.1.17"/>
    </reaction>
    <physiologicalReaction direction="right-to-left" evidence="5">
        <dbReference type="Rhea" id="RHEA:55874"/>
    </physiologicalReaction>
</comment>
<dbReference type="PANTHER" id="PTHR43741:SF2">
    <property type="entry name" value="FMN-DEPENDENT NADH:QUINONE OXIDOREDUCTASE"/>
    <property type="match status" value="1"/>
</dbReference>
<dbReference type="Proteomes" id="UP001355056">
    <property type="component" value="Unassembled WGS sequence"/>
</dbReference>
<feature type="binding site" evidence="6">
    <location>
        <position position="10"/>
    </location>
    <ligand>
        <name>FMN</name>
        <dbReference type="ChEBI" id="CHEBI:58210"/>
    </ligand>
</feature>
<dbReference type="RefSeq" id="WP_332616992.1">
    <property type="nucleotide sequence ID" value="NZ_JAXGFP010000005.1"/>
</dbReference>
<keyword evidence="9" id="KW-1185">Reference proteome</keyword>
<keyword evidence="2 6" id="KW-0288">FMN</keyword>
<comment type="function">
    <text evidence="6">Also exhibits azoreductase activity. Catalyzes the reductive cleavage of the azo bond in aromatic azo compounds to the corresponding amines.</text>
</comment>